<keyword evidence="2" id="KW-1185">Reference proteome</keyword>
<evidence type="ECO:0000313" key="1">
    <source>
        <dbReference type="EMBL" id="KAG2108265.1"/>
    </source>
</evidence>
<accession>A0A9P7F5Y9</accession>
<organism evidence="1 2">
    <name type="scientific">Suillus discolor</name>
    <dbReference type="NCBI Taxonomy" id="1912936"/>
    <lineage>
        <taxon>Eukaryota</taxon>
        <taxon>Fungi</taxon>
        <taxon>Dikarya</taxon>
        <taxon>Basidiomycota</taxon>
        <taxon>Agaricomycotina</taxon>
        <taxon>Agaricomycetes</taxon>
        <taxon>Agaricomycetidae</taxon>
        <taxon>Boletales</taxon>
        <taxon>Suillineae</taxon>
        <taxon>Suillaceae</taxon>
        <taxon>Suillus</taxon>
    </lineage>
</organism>
<reference evidence="1" key="1">
    <citation type="journal article" date="2020" name="New Phytol.">
        <title>Comparative genomics reveals dynamic genome evolution in host specialist ectomycorrhizal fungi.</title>
        <authorList>
            <person name="Lofgren L.A."/>
            <person name="Nguyen N.H."/>
            <person name="Vilgalys R."/>
            <person name="Ruytinx J."/>
            <person name="Liao H.L."/>
            <person name="Branco S."/>
            <person name="Kuo A."/>
            <person name="LaButti K."/>
            <person name="Lipzen A."/>
            <person name="Andreopoulos W."/>
            <person name="Pangilinan J."/>
            <person name="Riley R."/>
            <person name="Hundley H."/>
            <person name="Na H."/>
            <person name="Barry K."/>
            <person name="Grigoriev I.V."/>
            <person name="Stajich J.E."/>
            <person name="Kennedy P.G."/>
        </authorList>
    </citation>
    <scope>NUCLEOTIDE SEQUENCE</scope>
    <source>
        <strain evidence="1">FC423</strain>
    </source>
</reference>
<name>A0A9P7F5Y9_9AGAM</name>
<proteinExistence type="predicted"/>
<gene>
    <name evidence="1" type="ORF">F5147DRAFT_773848</name>
</gene>
<protein>
    <recommendedName>
        <fullName evidence="3">Ubiquitin-like protease family profile domain-containing protein</fullName>
    </recommendedName>
</protein>
<dbReference type="Proteomes" id="UP000823399">
    <property type="component" value="Unassembled WGS sequence"/>
</dbReference>
<dbReference type="OrthoDB" id="2687718at2759"/>
<dbReference type="GeneID" id="64703787"/>
<evidence type="ECO:0008006" key="3">
    <source>
        <dbReference type="Google" id="ProtNLM"/>
    </source>
</evidence>
<dbReference type="EMBL" id="JABBWM010000028">
    <property type="protein sequence ID" value="KAG2108265.1"/>
    <property type="molecule type" value="Genomic_DNA"/>
</dbReference>
<sequence length="523" mass="59799">MDEVARHKPKRGRPKNRVVQHCSKPSIHFPTSQSAQNIKKKNKHLIRATASPIPGHFKEKPHLLNIEGTNPGFTTIICDDQEQGGILQDEEWDENDILQEILTSGILDWNPEVSWAANHIKDDGLNGDEETDKITIDEHVMGEEFVDANYDVLSIEKGALEKHLSSTKRHRGRPKKSTHDMNNESSSIFLELDNENNENIQCMRSWSLAQSTGRVVDDEYRPSPSLLATVRSPSVEVKTHAIAELTVEEITSRMMAQPLFWTSVWNNWSTLELDQWLDATVANFYLAHMWYEVHDTSCMRYVNIYTARMNPITAEEKELFKRNYFLPREGRCPMVPVGFIVHHSQHFFVVIFDYQRQRARILGCHISEDAMNVDGVDPHDWEDWGGPEYWTRIGDLHEWSLGDVSDVSVITKDWVQNGLDCGPIACSVLEQCLASGINEGGHLPVFEVQCGHLLRIIAGHVKLSCSDYLMLLDSSQDDWREEELPDEDLINDIQNGRHQAKCLQLLRRLGELKVERPTPKPNA</sequence>
<dbReference type="RefSeq" id="XP_041292784.1">
    <property type="nucleotide sequence ID" value="XM_041441528.1"/>
</dbReference>
<evidence type="ECO:0000313" key="2">
    <source>
        <dbReference type="Proteomes" id="UP000823399"/>
    </source>
</evidence>
<comment type="caution">
    <text evidence="1">The sequence shown here is derived from an EMBL/GenBank/DDBJ whole genome shotgun (WGS) entry which is preliminary data.</text>
</comment>
<dbReference type="AlphaFoldDB" id="A0A9P7F5Y9"/>